<dbReference type="AlphaFoldDB" id="A0AAD3XKA5"/>
<organism evidence="2 3">
    <name type="scientific">Nepenthes gracilis</name>
    <name type="common">Slender pitcher plant</name>
    <dbReference type="NCBI Taxonomy" id="150966"/>
    <lineage>
        <taxon>Eukaryota</taxon>
        <taxon>Viridiplantae</taxon>
        <taxon>Streptophyta</taxon>
        <taxon>Embryophyta</taxon>
        <taxon>Tracheophyta</taxon>
        <taxon>Spermatophyta</taxon>
        <taxon>Magnoliopsida</taxon>
        <taxon>eudicotyledons</taxon>
        <taxon>Gunneridae</taxon>
        <taxon>Pentapetalae</taxon>
        <taxon>Caryophyllales</taxon>
        <taxon>Nepenthaceae</taxon>
        <taxon>Nepenthes</taxon>
    </lineage>
</organism>
<name>A0AAD3XKA5_NEPGR</name>
<reference evidence="2" key="1">
    <citation type="submission" date="2023-05" db="EMBL/GenBank/DDBJ databases">
        <title>Nepenthes gracilis genome sequencing.</title>
        <authorList>
            <person name="Fukushima K."/>
        </authorList>
    </citation>
    <scope>NUCLEOTIDE SEQUENCE</scope>
    <source>
        <strain evidence="2">SING2019-196</strain>
    </source>
</reference>
<keyword evidence="3" id="KW-1185">Reference proteome</keyword>
<evidence type="ECO:0000313" key="2">
    <source>
        <dbReference type="EMBL" id="GMH07544.1"/>
    </source>
</evidence>
<proteinExistence type="predicted"/>
<feature type="region of interest" description="Disordered" evidence="1">
    <location>
        <begin position="56"/>
        <end position="136"/>
    </location>
</feature>
<sequence length="136" mass="15049">MHPKVTQQQANRQLLIAGSASISQGQQQQLGTIGTMNYQTAVRPTTQHHCSKYASPKFHQQFDNKQKTSSSKELPQRSRRQTKQKCTPTARSTAIQIGIQNAHPTSAPKPTGTARGMEHSEDQLSLAPITKHQHTV</sequence>
<dbReference type="EMBL" id="BSYO01000007">
    <property type="protein sequence ID" value="GMH07544.1"/>
    <property type="molecule type" value="Genomic_DNA"/>
</dbReference>
<evidence type="ECO:0000313" key="3">
    <source>
        <dbReference type="Proteomes" id="UP001279734"/>
    </source>
</evidence>
<evidence type="ECO:0000256" key="1">
    <source>
        <dbReference type="SAM" id="MobiDB-lite"/>
    </source>
</evidence>
<protein>
    <submittedName>
        <fullName evidence="2">Uncharacterized protein</fullName>
    </submittedName>
</protein>
<gene>
    <name evidence="2" type="ORF">Nepgr_009384</name>
</gene>
<dbReference type="Proteomes" id="UP001279734">
    <property type="component" value="Unassembled WGS sequence"/>
</dbReference>
<feature type="compositionally biased region" description="Polar residues" evidence="1">
    <location>
        <begin position="84"/>
        <end position="104"/>
    </location>
</feature>
<comment type="caution">
    <text evidence="2">The sequence shown here is derived from an EMBL/GenBank/DDBJ whole genome shotgun (WGS) entry which is preliminary data.</text>
</comment>
<accession>A0AAD3XKA5</accession>